<dbReference type="InterPro" id="IPR023346">
    <property type="entry name" value="Lysozyme-like_dom_sf"/>
</dbReference>
<dbReference type="InterPro" id="IPR031304">
    <property type="entry name" value="SLT_2"/>
</dbReference>
<dbReference type="NCBIfam" id="TIGR02283">
    <property type="entry name" value="MltB_2"/>
    <property type="match status" value="1"/>
</dbReference>
<dbReference type="EMBL" id="FWXR01000030">
    <property type="protein sequence ID" value="SMD11739.1"/>
    <property type="molecule type" value="Genomic_DNA"/>
</dbReference>
<dbReference type="Proteomes" id="UP000192656">
    <property type="component" value="Unassembled WGS sequence"/>
</dbReference>
<dbReference type="Gene3D" id="1.10.101.10">
    <property type="entry name" value="PGBD-like superfamily/PGBD"/>
    <property type="match status" value="1"/>
</dbReference>
<dbReference type="InterPro" id="IPR002477">
    <property type="entry name" value="Peptidoglycan-bd-like"/>
</dbReference>
<dbReference type="SUPFAM" id="SSF47090">
    <property type="entry name" value="PGBD-like"/>
    <property type="match status" value="1"/>
</dbReference>
<keyword evidence="1" id="KW-0732">Signal</keyword>
<evidence type="ECO:0000313" key="5">
    <source>
        <dbReference type="Proteomes" id="UP000192656"/>
    </source>
</evidence>
<dbReference type="InterPro" id="IPR043426">
    <property type="entry name" value="MltB-like"/>
</dbReference>
<evidence type="ECO:0000256" key="1">
    <source>
        <dbReference type="SAM" id="SignalP"/>
    </source>
</evidence>
<feature type="domain" description="Peptidoglycan binding-like" evidence="2">
    <location>
        <begin position="355"/>
        <end position="409"/>
    </location>
</feature>
<evidence type="ECO:0000313" key="4">
    <source>
        <dbReference type="EMBL" id="SMD11739.1"/>
    </source>
</evidence>
<dbReference type="AlphaFoldDB" id="A0A1W2EPU5"/>
<dbReference type="GO" id="GO:0009253">
    <property type="term" value="P:peptidoglycan catabolic process"/>
    <property type="evidence" value="ECO:0007669"/>
    <property type="project" value="TreeGrafter"/>
</dbReference>
<organism evidence="4 5">
    <name type="scientific">Fulvimarina manganoxydans</name>
    <dbReference type="NCBI Taxonomy" id="937218"/>
    <lineage>
        <taxon>Bacteria</taxon>
        <taxon>Pseudomonadati</taxon>
        <taxon>Pseudomonadota</taxon>
        <taxon>Alphaproteobacteria</taxon>
        <taxon>Hyphomicrobiales</taxon>
        <taxon>Aurantimonadaceae</taxon>
        <taxon>Fulvimarina</taxon>
    </lineage>
</organism>
<proteinExistence type="predicted"/>
<dbReference type="PANTHER" id="PTHR30163:SF8">
    <property type="entry name" value="LYTIC MUREIN TRANSGLYCOSYLASE"/>
    <property type="match status" value="1"/>
</dbReference>
<dbReference type="InterPro" id="IPR036366">
    <property type="entry name" value="PGBDSf"/>
</dbReference>
<dbReference type="OrthoDB" id="9808544at2"/>
<dbReference type="RefSeq" id="WP_084412675.1">
    <property type="nucleotide sequence ID" value="NZ_FWXR01000030.1"/>
</dbReference>
<dbReference type="Pfam" id="PF01471">
    <property type="entry name" value="PG_binding_1"/>
    <property type="match status" value="1"/>
</dbReference>
<name>A0A1W2EPU5_9HYPH</name>
<feature type="chain" id="PRO_5012551767" evidence="1">
    <location>
        <begin position="35"/>
        <end position="412"/>
    </location>
</feature>
<evidence type="ECO:0000259" key="3">
    <source>
        <dbReference type="Pfam" id="PF13406"/>
    </source>
</evidence>
<dbReference type="InterPro" id="IPR036365">
    <property type="entry name" value="PGBD-like_sf"/>
</dbReference>
<dbReference type="Gene3D" id="1.10.8.350">
    <property type="entry name" value="Bacterial muramidase"/>
    <property type="match status" value="1"/>
</dbReference>
<reference evidence="4 5" key="1">
    <citation type="submission" date="2017-04" db="EMBL/GenBank/DDBJ databases">
        <authorList>
            <person name="Afonso C.L."/>
            <person name="Miller P.J."/>
            <person name="Scott M.A."/>
            <person name="Spackman E."/>
            <person name="Goraichik I."/>
            <person name="Dimitrov K.M."/>
            <person name="Suarez D.L."/>
            <person name="Swayne D.E."/>
        </authorList>
    </citation>
    <scope>NUCLEOTIDE SEQUENCE [LARGE SCALE GENOMIC DNA]</scope>
    <source>
        <strain evidence="4 5">CGMCC 1.10972</strain>
    </source>
</reference>
<dbReference type="STRING" id="937218.SAMN06297251_13010"/>
<dbReference type="PANTHER" id="PTHR30163">
    <property type="entry name" value="MEMBRANE-BOUND LYTIC MUREIN TRANSGLYCOSYLASE B"/>
    <property type="match status" value="1"/>
</dbReference>
<feature type="signal peptide" evidence="1">
    <location>
        <begin position="1"/>
        <end position="34"/>
    </location>
</feature>
<accession>A0A1W2EPU5</accession>
<keyword evidence="5" id="KW-1185">Reference proteome</keyword>
<dbReference type="Pfam" id="PF13406">
    <property type="entry name" value="SLT_2"/>
    <property type="match status" value="1"/>
</dbReference>
<dbReference type="Gene3D" id="1.10.530.10">
    <property type="match status" value="1"/>
</dbReference>
<dbReference type="GO" id="GO:0008933">
    <property type="term" value="F:peptidoglycan lytic transglycosylase activity"/>
    <property type="evidence" value="ECO:0007669"/>
    <property type="project" value="TreeGrafter"/>
</dbReference>
<evidence type="ECO:0000259" key="2">
    <source>
        <dbReference type="Pfam" id="PF01471"/>
    </source>
</evidence>
<protein>
    <submittedName>
        <fullName evidence="4">Membrane-bound lytic murein transglycosylase B</fullName>
    </submittedName>
</protein>
<feature type="domain" description="Transglycosylase SLT" evidence="3">
    <location>
        <begin position="38"/>
        <end position="333"/>
    </location>
</feature>
<gene>
    <name evidence="4" type="ORF">SAMN06297251_13010</name>
</gene>
<sequence>MNISSRIGKGLRVLGAAAALTAAASLSLASTAFADAGFQRWIQNFEATAVNSGISRQVYRAAFAGVSEPDAEVIEKARYQPEFRDDVWDYIDNRVNSEQVAKGQAERQRYSRWLDAIESRYGVDRDILLAIWSMETNFGAALQQHDRLHHLPRALATLAYLDKRRAGFARQQLIAALKIVQDGHVRVDKLTGSWAGAMGHTQFIPTSYRTWAVDIDGDNHPNVWESVPDALASAANLLKKNGWQTGKTWGFEVAVPAQYRGKLERDNRTIAQWASLGFRRANGQPLPNVGDRANLIRPAGDNGPAFLMMKNFFVLKSYNNADKYALAVGLLGDLIGGYSGLVKDWPRGYTPLSTEERYELQQRLAGRGFYDGKIDGKIGSGSKAAIMAFQGRAGIPADGNPSRELLTILRGN</sequence>
<dbReference type="SUPFAM" id="SSF53955">
    <property type="entry name" value="Lysozyme-like"/>
    <property type="match status" value="1"/>
</dbReference>
<dbReference type="InterPro" id="IPR011970">
    <property type="entry name" value="MltB_2"/>
</dbReference>